<dbReference type="HOGENOM" id="CLU_100552_1_0_5"/>
<dbReference type="HAMAP" id="MF_00658">
    <property type="entry name" value="23SrRNA_methyltr_H"/>
    <property type="match status" value="1"/>
</dbReference>
<comment type="subunit">
    <text evidence="5">Homodimer.</text>
</comment>
<dbReference type="EC" id="2.1.1.177" evidence="5"/>
<dbReference type="SUPFAM" id="SSF75217">
    <property type="entry name" value="alpha/beta knot"/>
    <property type="match status" value="1"/>
</dbReference>
<keyword evidence="5" id="KW-0963">Cytoplasm</keyword>
<comment type="function">
    <text evidence="5">Specifically methylates the pseudouridine at position 1915 (m3Psi1915) in 23S rRNA.</text>
</comment>
<dbReference type="Pfam" id="PF02590">
    <property type="entry name" value="SPOUT_MTase"/>
    <property type="match status" value="1"/>
</dbReference>
<feature type="binding site" evidence="5">
    <location>
        <begin position="115"/>
        <end position="120"/>
    </location>
    <ligand>
        <name>S-adenosyl-L-methionine</name>
        <dbReference type="ChEBI" id="CHEBI:59789"/>
    </ligand>
</feature>
<dbReference type="InterPro" id="IPR029028">
    <property type="entry name" value="Alpha/beta_knot_MTases"/>
</dbReference>
<dbReference type="GeneID" id="56905454"/>
<dbReference type="PANTHER" id="PTHR33603">
    <property type="entry name" value="METHYLTRANSFERASE"/>
    <property type="match status" value="1"/>
</dbReference>
<comment type="subcellular location">
    <subcellularLocation>
        <location evidence="5">Cytoplasm</location>
    </subcellularLocation>
</comment>
<evidence type="ECO:0000256" key="2">
    <source>
        <dbReference type="ARBA" id="ARBA00022679"/>
    </source>
</evidence>
<name>A0A067Z4U5_GLUOY</name>
<dbReference type="PANTHER" id="PTHR33603:SF1">
    <property type="entry name" value="RIBOSOMAL RNA LARGE SUBUNIT METHYLTRANSFERASE H"/>
    <property type="match status" value="1"/>
</dbReference>
<dbReference type="InterPro" id="IPR003742">
    <property type="entry name" value="RlmH-like"/>
</dbReference>
<proteinExistence type="inferred from homology"/>
<dbReference type="AlphaFoldDB" id="A0A067Z4U5"/>
<gene>
    <name evidence="5 6" type="primary">rlmH</name>
    <name evidence="6" type="ORF">GLS_c12190</name>
</gene>
<keyword evidence="5" id="KW-0698">rRNA processing</keyword>
<dbReference type="RefSeq" id="WP_041111584.1">
    <property type="nucleotide sequence ID" value="NZ_CP004373.1"/>
</dbReference>
<keyword evidence="3 5" id="KW-0949">S-adenosyl-L-methionine</keyword>
<dbReference type="PIRSF" id="PIRSF004505">
    <property type="entry name" value="MT_bac"/>
    <property type="match status" value="1"/>
</dbReference>
<keyword evidence="2 5" id="KW-0808">Transferase</keyword>
<dbReference type="Proteomes" id="UP000031656">
    <property type="component" value="Chromosome"/>
</dbReference>
<dbReference type="KEGG" id="goy:GLS_c12190"/>
<dbReference type="GO" id="GO:0070038">
    <property type="term" value="F:rRNA (pseudouridine-N3-)-methyltransferase activity"/>
    <property type="evidence" value="ECO:0007669"/>
    <property type="project" value="UniProtKB-UniRule"/>
</dbReference>
<accession>A0A067Z4U5</accession>
<dbReference type="InterPro" id="IPR029026">
    <property type="entry name" value="tRNA_m1G_MTases_N"/>
</dbReference>
<evidence type="ECO:0000256" key="1">
    <source>
        <dbReference type="ARBA" id="ARBA00022603"/>
    </source>
</evidence>
<dbReference type="GO" id="GO:0005737">
    <property type="term" value="C:cytoplasm"/>
    <property type="evidence" value="ECO:0007669"/>
    <property type="project" value="UniProtKB-SubCell"/>
</dbReference>
<organism evidence="6 7">
    <name type="scientific">Gluconobacter oxydans DSM 3504</name>
    <dbReference type="NCBI Taxonomy" id="1288313"/>
    <lineage>
        <taxon>Bacteria</taxon>
        <taxon>Pseudomonadati</taxon>
        <taxon>Pseudomonadota</taxon>
        <taxon>Alphaproteobacteria</taxon>
        <taxon>Acetobacterales</taxon>
        <taxon>Acetobacteraceae</taxon>
        <taxon>Gluconobacter</taxon>
    </lineage>
</organism>
<protein>
    <recommendedName>
        <fullName evidence="5">Ribosomal RNA large subunit methyltransferase H</fullName>
        <ecNumber evidence="5">2.1.1.177</ecNumber>
    </recommendedName>
    <alternativeName>
        <fullName evidence="5">23S rRNA (pseudouridine1915-N3)-methyltransferase</fullName>
    </alternativeName>
    <alternativeName>
        <fullName evidence="5">23S rRNA m3Psi1915 methyltransferase</fullName>
    </alternativeName>
    <alternativeName>
        <fullName evidence="5">rRNA (pseudouridine-N3-)-methyltransferase RlmH</fullName>
    </alternativeName>
</protein>
<feature type="binding site" evidence="5">
    <location>
        <position position="65"/>
    </location>
    <ligand>
        <name>S-adenosyl-L-methionine</name>
        <dbReference type="ChEBI" id="CHEBI:59789"/>
    </ligand>
</feature>
<evidence type="ECO:0000256" key="3">
    <source>
        <dbReference type="ARBA" id="ARBA00022691"/>
    </source>
</evidence>
<evidence type="ECO:0000313" key="7">
    <source>
        <dbReference type="Proteomes" id="UP000031656"/>
    </source>
</evidence>
<evidence type="ECO:0000256" key="4">
    <source>
        <dbReference type="ARBA" id="ARBA00038303"/>
    </source>
</evidence>
<evidence type="ECO:0000313" key="6">
    <source>
        <dbReference type="EMBL" id="AHK71122.1"/>
    </source>
</evidence>
<dbReference type="CDD" id="cd18081">
    <property type="entry name" value="RlmH-like"/>
    <property type="match status" value="1"/>
</dbReference>
<reference evidence="6 7" key="1">
    <citation type="journal article" date="2015" name="Appl. Microbiol. Biotechnol.">
        <title>The consequence of an additional NADH dehydrogenase paralog on the growth of Gluconobacter oxydans DSM3504.</title>
        <authorList>
            <person name="Kostner D."/>
            <person name="Luchterhand B."/>
            <person name="Junker A."/>
            <person name="Volland S."/>
            <person name="Daniel R."/>
            <person name="Buchs J."/>
            <person name="Liebl W."/>
            <person name="Ehrenreich A."/>
        </authorList>
    </citation>
    <scope>NUCLEOTIDE SEQUENCE [LARGE SCALE GENOMIC DNA]</scope>
    <source>
        <strain evidence="6">DSM 3504</strain>
    </source>
</reference>
<comment type="similarity">
    <text evidence="4 5">Belongs to the RNA methyltransferase RlmH family.</text>
</comment>
<comment type="catalytic activity">
    <reaction evidence="5">
        <text>pseudouridine(1915) in 23S rRNA + S-adenosyl-L-methionine = N(3)-methylpseudouridine(1915) in 23S rRNA + S-adenosyl-L-homocysteine + H(+)</text>
        <dbReference type="Rhea" id="RHEA:42752"/>
        <dbReference type="Rhea" id="RHEA-COMP:10221"/>
        <dbReference type="Rhea" id="RHEA-COMP:10222"/>
        <dbReference type="ChEBI" id="CHEBI:15378"/>
        <dbReference type="ChEBI" id="CHEBI:57856"/>
        <dbReference type="ChEBI" id="CHEBI:59789"/>
        <dbReference type="ChEBI" id="CHEBI:65314"/>
        <dbReference type="ChEBI" id="CHEBI:74486"/>
        <dbReference type="EC" id="2.1.1.177"/>
    </reaction>
</comment>
<evidence type="ECO:0000256" key="5">
    <source>
        <dbReference type="HAMAP-Rule" id="MF_00658"/>
    </source>
</evidence>
<keyword evidence="1 5" id="KW-0489">Methyltransferase</keyword>
<dbReference type="EMBL" id="CP004373">
    <property type="protein sequence ID" value="AHK71122.1"/>
    <property type="molecule type" value="Genomic_DNA"/>
</dbReference>
<feature type="binding site" evidence="5">
    <location>
        <position position="96"/>
    </location>
    <ligand>
        <name>S-adenosyl-L-methionine</name>
        <dbReference type="ChEBI" id="CHEBI:59789"/>
    </ligand>
</feature>
<sequence>MKLVAIGRLKAGPERELFERYAGRIRPALTVTELAPSKGSVQEQKRKDAAALLGACPDNALIVALDEGGKTPDSLRLAEMLSRWQESGRPIHFLIGGAEGLDSSVIQRADSVISLGKLTWPHMLVRVLIAEQVFRAQAINTGHPYHRESRPD</sequence>
<dbReference type="Gene3D" id="3.40.1280.10">
    <property type="match status" value="1"/>
</dbReference>